<dbReference type="Proteomes" id="UP000440096">
    <property type="component" value="Unassembled WGS sequence"/>
</dbReference>
<dbReference type="Pfam" id="PF03069">
    <property type="entry name" value="FmdA_AmdA"/>
    <property type="match status" value="1"/>
</dbReference>
<proteinExistence type="predicted"/>
<evidence type="ECO:0000256" key="1">
    <source>
        <dbReference type="SAM" id="MobiDB-lite"/>
    </source>
</evidence>
<dbReference type="PANTHER" id="PTHR31891">
    <property type="entry name" value="FORMAMIDASE C869.04-RELATED"/>
    <property type="match status" value="1"/>
</dbReference>
<dbReference type="Gene3D" id="3.10.28.20">
    <property type="entry name" value="Acetamidase/Formamidase-like domains"/>
    <property type="match status" value="1"/>
</dbReference>
<dbReference type="EMBL" id="WMBA01000001">
    <property type="protein sequence ID" value="MTD52591.1"/>
    <property type="molecule type" value="Genomic_DNA"/>
</dbReference>
<dbReference type="PANTHER" id="PTHR31891:SF1">
    <property type="entry name" value="FORMAMIDASE C869.04-RELATED"/>
    <property type="match status" value="1"/>
</dbReference>
<accession>A0A6N7YYS2</accession>
<sequence length="368" mass="39529">MGHHRIQAIREGEGVRNGHNRWHPHIPPELHIDSGDTVEMTTIDAADGQLHEPMTTDDLPAGFSPGRVHPLTGPVYVNDAEPGDLLAVHLLEIIPGGRAFTLTAPGRGFMPDEFRGPILAHWHLEGGKARSAQLPGIAVPGAPFLGTIGVAPSLERLRRANAREQIAADRGALVMKPMEAFARPEKPEIAREAWRTTAAHEVGGNMDIRQLVAGTTVYFPVDVPGALFSAGDAHFAQGDGETCGTAIEMSSTFTARFELLKGEATRRRQDNPTFAEPALPARTIPATRGWFSTTALSVSDGEVFPLDASVAARNALRAMVDALCVDRGYTREQAYLIASVAGDLKISSIVNVPHAQVSMSIPLDIFED</sequence>
<evidence type="ECO:0008006" key="4">
    <source>
        <dbReference type="Google" id="ProtNLM"/>
    </source>
</evidence>
<organism evidence="2 3">
    <name type="scientific">Amycolatopsis pithecellobii</name>
    <dbReference type="NCBI Taxonomy" id="664692"/>
    <lineage>
        <taxon>Bacteria</taxon>
        <taxon>Bacillati</taxon>
        <taxon>Actinomycetota</taxon>
        <taxon>Actinomycetes</taxon>
        <taxon>Pseudonocardiales</taxon>
        <taxon>Pseudonocardiaceae</taxon>
        <taxon>Amycolatopsis</taxon>
    </lineage>
</organism>
<name>A0A6N7YYS2_9PSEU</name>
<dbReference type="SUPFAM" id="SSF141130">
    <property type="entry name" value="Acetamidase/Formamidase-like"/>
    <property type="match status" value="1"/>
</dbReference>
<keyword evidence="3" id="KW-1185">Reference proteome</keyword>
<protein>
    <recommendedName>
        <fullName evidence="4">Acetamidase</fullName>
    </recommendedName>
</protein>
<dbReference type="Gene3D" id="2.60.120.580">
    <property type="entry name" value="Acetamidase/Formamidase-like domains"/>
    <property type="match status" value="1"/>
</dbReference>
<dbReference type="OrthoDB" id="9785236at2"/>
<evidence type="ECO:0000313" key="3">
    <source>
        <dbReference type="Proteomes" id="UP000440096"/>
    </source>
</evidence>
<comment type="caution">
    <text evidence="2">The sequence shown here is derived from an EMBL/GenBank/DDBJ whole genome shotgun (WGS) entry which is preliminary data.</text>
</comment>
<evidence type="ECO:0000313" key="2">
    <source>
        <dbReference type="EMBL" id="MTD52591.1"/>
    </source>
</evidence>
<dbReference type="AlphaFoldDB" id="A0A6N7YYS2"/>
<dbReference type="RefSeq" id="WP_154754839.1">
    <property type="nucleotide sequence ID" value="NZ_WMBA01000001.1"/>
</dbReference>
<feature type="region of interest" description="Disordered" evidence="1">
    <location>
        <begin position="1"/>
        <end position="20"/>
    </location>
</feature>
<dbReference type="InterPro" id="IPR004304">
    <property type="entry name" value="FmdA_AmdA"/>
</dbReference>
<reference evidence="2 3" key="1">
    <citation type="submission" date="2019-11" db="EMBL/GenBank/DDBJ databases">
        <title>Draft genome of Amycolatopsis RM579.</title>
        <authorList>
            <person name="Duangmal K."/>
            <person name="Mingma R."/>
        </authorList>
    </citation>
    <scope>NUCLEOTIDE SEQUENCE [LARGE SCALE GENOMIC DNA]</scope>
    <source>
        <strain evidence="2 3">RM579</strain>
    </source>
</reference>
<gene>
    <name evidence="2" type="ORF">GKO32_01130</name>
</gene>
<dbReference type="GO" id="GO:0016811">
    <property type="term" value="F:hydrolase activity, acting on carbon-nitrogen (but not peptide) bonds, in linear amides"/>
    <property type="evidence" value="ECO:0007669"/>
    <property type="project" value="InterPro"/>
</dbReference>